<gene>
    <name evidence="2" type="ORF">CAEBREN_08833</name>
</gene>
<feature type="compositionally biased region" description="Basic residues" evidence="1">
    <location>
        <begin position="1"/>
        <end position="14"/>
    </location>
</feature>
<accession>G0NV40</accession>
<proteinExistence type="predicted"/>
<dbReference type="HOGENOM" id="CLU_2374610_0_0_1"/>
<evidence type="ECO:0000313" key="3">
    <source>
        <dbReference type="Proteomes" id="UP000008068"/>
    </source>
</evidence>
<dbReference type="Proteomes" id="UP000008068">
    <property type="component" value="Unassembled WGS sequence"/>
</dbReference>
<evidence type="ECO:0000313" key="2">
    <source>
        <dbReference type="EMBL" id="EGT38063.1"/>
    </source>
</evidence>
<organism evidence="3">
    <name type="scientific">Caenorhabditis brenneri</name>
    <name type="common">Nematode worm</name>
    <dbReference type="NCBI Taxonomy" id="135651"/>
    <lineage>
        <taxon>Eukaryota</taxon>
        <taxon>Metazoa</taxon>
        <taxon>Ecdysozoa</taxon>
        <taxon>Nematoda</taxon>
        <taxon>Chromadorea</taxon>
        <taxon>Rhabditida</taxon>
        <taxon>Rhabditina</taxon>
        <taxon>Rhabditomorpha</taxon>
        <taxon>Rhabditoidea</taxon>
        <taxon>Rhabditidae</taxon>
        <taxon>Peloderinae</taxon>
        <taxon>Caenorhabditis</taxon>
    </lineage>
</organism>
<evidence type="ECO:0000256" key="1">
    <source>
        <dbReference type="SAM" id="MobiDB-lite"/>
    </source>
</evidence>
<feature type="compositionally biased region" description="Polar residues" evidence="1">
    <location>
        <begin position="18"/>
        <end position="29"/>
    </location>
</feature>
<reference evidence="3" key="1">
    <citation type="submission" date="2011-07" db="EMBL/GenBank/DDBJ databases">
        <authorList>
            <consortium name="Caenorhabditis brenneri Sequencing and Analysis Consortium"/>
            <person name="Wilson R.K."/>
        </authorList>
    </citation>
    <scope>NUCLEOTIDE SEQUENCE [LARGE SCALE GENOMIC DNA]</scope>
    <source>
        <strain evidence="3">PB2801</strain>
    </source>
</reference>
<dbReference type="AlphaFoldDB" id="G0NV40"/>
<name>G0NV40_CAEBE</name>
<dbReference type="InParanoid" id="G0NV40"/>
<sequence length="95" mass="11059">MVLAHHPQHRHTPFRRSSGIQQHHGTSTIFHAPSPPTVAIRTPEEQEAYNQAARKMVEYEAKLDDCIVRDQVKRAQIRTSILIDMTPMPPRRERR</sequence>
<feature type="region of interest" description="Disordered" evidence="1">
    <location>
        <begin position="1"/>
        <end position="37"/>
    </location>
</feature>
<keyword evidence="3" id="KW-1185">Reference proteome</keyword>
<dbReference type="EMBL" id="GL379953">
    <property type="protein sequence ID" value="EGT38063.1"/>
    <property type="molecule type" value="Genomic_DNA"/>
</dbReference>
<protein>
    <submittedName>
        <fullName evidence="2">Uncharacterized protein</fullName>
    </submittedName>
</protein>